<dbReference type="PANTHER" id="PTHR32093">
    <property type="entry name" value="LEUCINE-RICH REPEAT EXTENSIN-LIKE PROTEIN 3-RELATED"/>
    <property type="match status" value="1"/>
</dbReference>
<name>A0AAD8KWE0_TARER</name>
<dbReference type="AlphaFoldDB" id="A0AAD8KWE0"/>
<evidence type="ECO:0000256" key="10">
    <source>
        <dbReference type="ARBA" id="ARBA00023278"/>
    </source>
</evidence>
<feature type="domain" description="Leucine-rich repeat-containing N-terminal plant-type" evidence="15">
    <location>
        <begin position="65"/>
        <end position="97"/>
    </location>
</feature>
<dbReference type="EMBL" id="JAUHHV010000003">
    <property type="protein sequence ID" value="KAK1430874.1"/>
    <property type="molecule type" value="Genomic_DNA"/>
</dbReference>
<keyword evidence="4" id="KW-0964">Secreted</keyword>
<dbReference type="PRINTS" id="PR01217">
    <property type="entry name" value="PRICHEXTENSN"/>
</dbReference>
<accession>A0AAD8KWE0</accession>
<keyword evidence="7" id="KW-0677">Repeat</keyword>
<proteinExistence type="predicted"/>
<gene>
    <name evidence="16" type="ORF">QVD17_13957</name>
</gene>
<keyword evidence="11" id="KW-0961">Cell wall biogenesis/degradation</keyword>
<dbReference type="GO" id="GO:0071555">
    <property type="term" value="P:cell wall organization"/>
    <property type="evidence" value="ECO:0007669"/>
    <property type="project" value="UniProtKB-KW"/>
</dbReference>
<evidence type="ECO:0000259" key="15">
    <source>
        <dbReference type="Pfam" id="PF08263"/>
    </source>
</evidence>
<dbReference type="InterPro" id="IPR051582">
    <property type="entry name" value="LRR_extensin-like_regulator"/>
</dbReference>
<evidence type="ECO:0000256" key="7">
    <source>
        <dbReference type="ARBA" id="ARBA00022737"/>
    </source>
</evidence>
<feature type="region of interest" description="Disordered" evidence="13">
    <location>
        <begin position="387"/>
        <end position="486"/>
    </location>
</feature>
<feature type="signal peptide" evidence="14">
    <location>
        <begin position="1"/>
        <end position="24"/>
    </location>
</feature>
<dbReference type="SUPFAM" id="SSF52058">
    <property type="entry name" value="L domain-like"/>
    <property type="match status" value="1"/>
</dbReference>
<dbReference type="InterPro" id="IPR032675">
    <property type="entry name" value="LRR_dom_sf"/>
</dbReference>
<organism evidence="16 17">
    <name type="scientific">Tagetes erecta</name>
    <name type="common">African marigold</name>
    <dbReference type="NCBI Taxonomy" id="13708"/>
    <lineage>
        <taxon>Eukaryota</taxon>
        <taxon>Viridiplantae</taxon>
        <taxon>Streptophyta</taxon>
        <taxon>Embryophyta</taxon>
        <taxon>Tracheophyta</taxon>
        <taxon>Spermatophyta</taxon>
        <taxon>Magnoliopsida</taxon>
        <taxon>eudicotyledons</taxon>
        <taxon>Gunneridae</taxon>
        <taxon>Pentapetalae</taxon>
        <taxon>asterids</taxon>
        <taxon>campanulids</taxon>
        <taxon>Asterales</taxon>
        <taxon>Asteraceae</taxon>
        <taxon>Asteroideae</taxon>
        <taxon>Heliantheae alliance</taxon>
        <taxon>Tageteae</taxon>
        <taxon>Tagetes</taxon>
    </lineage>
</organism>
<evidence type="ECO:0000256" key="11">
    <source>
        <dbReference type="ARBA" id="ARBA00023316"/>
    </source>
</evidence>
<keyword evidence="10" id="KW-0379">Hydroxylation</keyword>
<feature type="compositionally biased region" description="Pro residues" evidence="13">
    <location>
        <begin position="387"/>
        <end position="422"/>
    </location>
</feature>
<keyword evidence="17" id="KW-1185">Reference proteome</keyword>
<comment type="subcellular location">
    <subcellularLocation>
        <location evidence="2">Membrane</location>
    </subcellularLocation>
    <subcellularLocation>
        <location evidence="1">Secreted</location>
        <location evidence="1">Cell wall</location>
    </subcellularLocation>
</comment>
<feature type="chain" id="PRO_5041956323" description="Cell wall hydroxyproline-rich glycoprotein" evidence="14">
    <location>
        <begin position="25"/>
        <end position="486"/>
    </location>
</feature>
<feature type="compositionally biased region" description="Pro residues" evidence="13">
    <location>
        <begin position="430"/>
        <end position="454"/>
    </location>
</feature>
<evidence type="ECO:0000256" key="4">
    <source>
        <dbReference type="ARBA" id="ARBA00022525"/>
    </source>
</evidence>
<dbReference type="PANTHER" id="PTHR32093:SF120">
    <property type="entry name" value="LEUCINE-RICH REPEAT EXTENSIN-LIKE PROTEIN 3-RELATED"/>
    <property type="match status" value="1"/>
</dbReference>
<evidence type="ECO:0000256" key="5">
    <source>
        <dbReference type="ARBA" id="ARBA00022614"/>
    </source>
</evidence>
<dbReference type="Gene3D" id="3.80.10.10">
    <property type="entry name" value="Ribonuclease Inhibitor"/>
    <property type="match status" value="2"/>
</dbReference>
<dbReference type="Proteomes" id="UP001229421">
    <property type="component" value="Unassembled WGS sequence"/>
</dbReference>
<evidence type="ECO:0000313" key="16">
    <source>
        <dbReference type="EMBL" id="KAK1430874.1"/>
    </source>
</evidence>
<evidence type="ECO:0000256" key="6">
    <source>
        <dbReference type="ARBA" id="ARBA00022729"/>
    </source>
</evidence>
<dbReference type="FunFam" id="3.80.10.10:FF:000041">
    <property type="entry name" value="LRR receptor-like serine/threonine-protein kinase ERECTA"/>
    <property type="match status" value="1"/>
</dbReference>
<evidence type="ECO:0000256" key="14">
    <source>
        <dbReference type="SAM" id="SignalP"/>
    </source>
</evidence>
<keyword evidence="8" id="KW-0472">Membrane</keyword>
<keyword evidence="6 14" id="KW-0732">Signal</keyword>
<sequence>MEQWFHHLHRAIFLMIVYVSTTQQLPVHGGSTHHRRVLLEGGDTGMVCDPSFNFENMRMRNAYVALQAWKAVIDSDPHGVTNNWVGPNVCNYTGVYCAKSLDNPRERTVAGIDLNHKDLAGRLPDHLGLLYDLGIFHINSNRFCGALPRSFVNFRILFELDLSNNRFTGNFPHFVLQLPELKYLDIRFNEFEGKLPEELFNKNLDAILINNNRFSDNLPENIGNSHASVIVLANNKFSGCVPSSITNMTNSLDELVLRNNEFDSCMPETIGMLKNLTVLDLSYNNMKGELPTSIEKMASLEILNVAHNMLSGHIPERLCSLPKLEKFRYEYNFFVNQTNECLKLAGDDDKRNCFKDRPEQRTRAQCGKYLSQPVNCSAFGCSRQPTPLPPPAPPTQPAPVPSPPPTAPPAPVPSPLQPPLSPHPISFTPTQPPTHTPYPSPAYLPPSPRNPECPPCDQGPVYCDHKPPSPSPSDDQPEAPQFSPSN</sequence>
<dbReference type="Pfam" id="PF13855">
    <property type="entry name" value="LRR_8"/>
    <property type="match status" value="1"/>
</dbReference>
<dbReference type="InterPro" id="IPR001611">
    <property type="entry name" value="Leu-rich_rpt"/>
</dbReference>
<dbReference type="Pfam" id="PF00560">
    <property type="entry name" value="LRR_1"/>
    <property type="match status" value="2"/>
</dbReference>
<evidence type="ECO:0000256" key="13">
    <source>
        <dbReference type="SAM" id="MobiDB-lite"/>
    </source>
</evidence>
<dbReference type="Pfam" id="PF08263">
    <property type="entry name" value="LRRNT_2"/>
    <property type="match status" value="1"/>
</dbReference>
<evidence type="ECO:0000256" key="1">
    <source>
        <dbReference type="ARBA" id="ARBA00004191"/>
    </source>
</evidence>
<evidence type="ECO:0000256" key="3">
    <source>
        <dbReference type="ARBA" id="ARBA00022512"/>
    </source>
</evidence>
<evidence type="ECO:0000313" key="17">
    <source>
        <dbReference type="Proteomes" id="UP001229421"/>
    </source>
</evidence>
<evidence type="ECO:0000256" key="9">
    <source>
        <dbReference type="ARBA" id="ARBA00023180"/>
    </source>
</evidence>
<keyword evidence="5" id="KW-0433">Leucine-rich repeat</keyword>
<reference evidence="16" key="1">
    <citation type="journal article" date="2023" name="bioRxiv">
        <title>Improved chromosome-level genome assembly for marigold (Tagetes erecta).</title>
        <authorList>
            <person name="Jiang F."/>
            <person name="Yuan L."/>
            <person name="Wang S."/>
            <person name="Wang H."/>
            <person name="Xu D."/>
            <person name="Wang A."/>
            <person name="Fan W."/>
        </authorList>
    </citation>
    <scope>NUCLEOTIDE SEQUENCE</scope>
    <source>
        <strain evidence="16">WSJ</strain>
        <tissue evidence="16">Leaf</tissue>
    </source>
</reference>
<dbReference type="PRINTS" id="PR00019">
    <property type="entry name" value="LEURICHRPT"/>
</dbReference>
<dbReference type="InterPro" id="IPR013210">
    <property type="entry name" value="LRR_N_plant-typ"/>
</dbReference>
<protein>
    <recommendedName>
        <fullName evidence="12">Cell wall hydroxyproline-rich glycoprotein</fullName>
    </recommendedName>
</protein>
<evidence type="ECO:0000256" key="2">
    <source>
        <dbReference type="ARBA" id="ARBA00004370"/>
    </source>
</evidence>
<dbReference type="GO" id="GO:0016020">
    <property type="term" value="C:membrane"/>
    <property type="evidence" value="ECO:0007669"/>
    <property type="project" value="UniProtKB-SubCell"/>
</dbReference>
<keyword evidence="9" id="KW-0325">Glycoprotein</keyword>
<keyword evidence="3" id="KW-0134">Cell wall</keyword>
<evidence type="ECO:0000256" key="12">
    <source>
        <dbReference type="ARBA" id="ARBA00041871"/>
    </source>
</evidence>
<dbReference type="FunFam" id="3.80.10.10:FF:000224">
    <property type="entry name" value="Leucine-rich repeat extensin-like protein 1"/>
    <property type="match status" value="1"/>
</dbReference>
<evidence type="ECO:0000256" key="8">
    <source>
        <dbReference type="ARBA" id="ARBA00023136"/>
    </source>
</evidence>
<comment type="caution">
    <text evidence="16">The sequence shown here is derived from an EMBL/GenBank/DDBJ whole genome shotgun (WGS) entry which is preliminary data.</text>
</comment>